<name>A0A1H6FRB1_THEAL</name>
<keyword evidence="4" id="KW-1185">Reference proteome</keyword>
<evidence type="ECO:0000256" key="2">
    <source>
        <dbReference type="SAM" id="Phobius"/>
    </source>
</evidence>
<evidence type="ECO:0000313" key="4">
    <source>
        <dbReference type="Proteomes" id="UP000222056"/>
    </source>
</evidence>
<feature type="compositionally biased region" description="Basic and acidic residues" evidence="1">
    <location>
        <begin position="313"/>
        <end position="328"/>
    </location>
</feature>
<feature type="transmembrane region" description="Helical" evidence="2">
    <location>
        <begin position="74"/>
        <end position="95"/>
    </location>
</feature>
<dbReference type="RefSeq" id="WP_143038602.1">
    <property type="nucleotide sequence ID" value="NZ_FNWJ01000001.1"/>
</dbReference>
<dbReference type="OrthoDB" id="4337641at2"/>
<evidence type="ECO:0000313" key="3">
    <source>
        <dbReference type="EMBL" id="SEH12285.1"/>
    </source>
</evidence>
<feature type="transmembrane region" description="Helical" evidence="2">
    <location>
        <begin position="153"/>
        <end position="177"/>
    </location>
</feature>
<feature type="region of interest" description="Disordered" evidence="1">
    <location>
        <begin position="313"/>
        <end position="343"/>
    </location>
</feature>
<dbReference type="EMBL" id="FNWJ01000001">
    <property type="protein sequence ID" value="SEH12285.1"/>
    <property type="molecule type" value="Genomic_DNA"/>
</dbReference>
<keyword evidence="2" id="KW-0812">Transmembrane</keyword>
<accession>A0A1H6FRB1</accession>
<dbReference type="STRING" id="29539.SAMN02745716_1042"/>
<dbReference type="AlphaFoldDB" id="A0A1H6FRB1"/>
<reference evidence="4" key="1">
    <citation type="submission" date="2016-10" db="EMBL/GenBank/DDBJ databases">
        <authorList>
            <person name="Varghese N."/>
            <person name="Submissions S."/>
        </authorList>
    </citation>
    <scope>NUCLEOTIDE SEQUENCE [LARGE SCALE GENOMIC DNA]</scope>
    <source>
        <strain evidence="4">ATCC 35263</strain>
    </source>
</reference>
<dbReference type="Proteomes" id="UP000222056">
    <property type="component" value="Unassembled WGS sequence"/>
</dbReference>
<proteinExistence type="predicted"/>
<keyword evidence="2" id="KW-1133">Transmembrane helix</keyword>
<feature type="transmembrane region" description="Helical" evidence="2">
    <location>
        <begin position="50"/>
        <end position="67"/>
    </location>
</feature>
<sequence>MSETLPAWRAHPGEHRASADRGRAGASATPAARLLRLVLSLASDPRVVRIRRFAFVIWAPLAALAVVTRGAQGALLVVAAQAAWVTALLFLAWRASAPELRGLLLDIALPEPLRRAARLEICVLGAPLLLAYERLRGRRGGVDGATEFPVGGGFELVVAGALVPAVVAETLALHLALGGGLAVVAWAGTAAGAYALLWLAGVAASIQRHPHRLYDDQLLLRVGCLYRLRIPLAAIGAVRVDRRTRILAPYLRLVGDGCAELAVGGRTDLVLELAAPVALERPFGRPVAVRRVAVAVSDPERMRAAVAEAVERRRGRPDATAHFGERAPNEQGASERCMPVRHT</sequence>
<organism evidence="3 4">
    <name type="scientific">Thermoleophilum album</name>
    <dbReference type="NCBI Taxonomy" id="29539"/>
    <lineage>
        <taxon>Bacteria</taxon>
        <taxon>Bacillati</taxon>
        <taxon>Actinomycetota</taxon>
        <taxon>Thermoleophilia</taxon>
        <taxon>Thermoleophilales</taxon>
        <taxon>Thermoleophilaceae</taxon>
        <taxon>Thermoleophilum</taxon>
    </lineage>
</organism>
<protein>
    <recommendedName>
        <fullName evidence="5">PH domain-containing protein</fullName>
    </recommendedName>
</protein>
<feature type="transmembrane region" description="Helical" evidence="2">
    <location>
        <begin position="183"/>
        <end position="204"/>
    </location>
</feature>
<keyword evidence="2" id="KW-0472">Membrane</keyword>
<gene>
    <name evidence="3" type="ORF">SAMN02745716_1042</name>
</gene>
<evidence type="ECO:0000256" key="1">
    <source>
        <dbReference type="SAM" id="MobiDB-lite"/>
    </source>
</evidence>
<evidence type="ECO:0008006" key="5">
    <source>
        <dbReference type="Google" id="ProtNLM"/>
    </source>
</evidence>